<comment type="caution">
    <text evidence="3">The sequence shown here is derived from an EMBL/GenBank/DDBJ whole genome shotgun (WGS) entry which is preliminary data.</text>
</comment>
<keyword evidence="2" id="KW-0812">Transmembrane</keyword>
<keyword evidence="2" id="KW-0472">Membrane</keyword>
<evidence type="ECO:0000256" key="1">
    <source>
        <dbReference type="SAM" id="Coils"/>
    </source>
</evidence>
<dbReference type="Proteomes" id="UP000176996">
    <property type="component" value="Unassembled WGS sequence"/>
</dbReference>
<reference evidence="3 4" key="1">
    <citation type="journal article" date="2016" name="Nat. Commun.">
        <title>Thousands of microbial genomes shed light on interconnected biogeochemical processes in an aquifer system.</title>
        <authorList>
            <person name="Anantharaman K."/>
            <person name="Brown C.T."/>
            <person name="Hug L.A."/>
            <person name="Sharon I."/>
            <person name="Castelle C.J."/>
            <person name="Probst A.J."/>
            <person name="Thomas B.C."/>
            <person name="Singh A."/>
            <person name="Wilkins M.J."/>
            <person name="Karaoz U."/>
            <person name="Brodie E.L."/>
            <person name="Williams K.H."/>
            <person name="Hubbard S.S."/>
            <person name="Banfield J.F."/>
        </authorList>
    </citation>
    <scope>NUCLEOTIDE SEQUENCE [LARGE SCALE GENOMIC DNA]</scope>
</reference>
<gene>
    <name evidence="3" type="ORF">A3A21_01100</name>
</gene>
<evidence type="ECO:0000313" key="4">
    <source>
        <dbReference type="Proteomes" id="UP000176996"/>
    </source>
</evidence>
<proteinExistence type="predicted"/>
<evidence type="ECO:0000313" key="3">
    <source>
        <dbReference type="EMBL" id="OGG40810.1"/>
    </source>
</evidence>
<evidence type="ECO:0000256" key="2">
    <source>
        <dbReference type="SAM" id="Phobius"/>
    </source>
</evidence>
<sequence>MVRKKTSLLLALLLISIFGLGSHFILRANPNLLKHKLLGQLGSGVGVFAVVEPNPLNTIAKQLKTKEKELEKKETMLQERENATSQRGIEIDKNILYVLMFLSTLLFILVVINFYLDWKRGKKEMKK</sequence>
<name>A0A1F6BV70_9BACT</name>
<organism evidence="3 4">
    <name type="scientific">Candidatus Jorgensenbacteria bacterium RIFCSPLOWO2_01_FULL_45_25b</name>
    <dbReference type="NCBI Taxonomy" id="1798471"/>
    <lineage>
        <taxon>Bacteria</taxon>
        <taxon>Candidatus Joergenseniibacteriota</taxon>
    </lineage>
</organism>
<feature type="transmembrane region" description="Helical" evidence="2">
    <location>
        <begin position="95"/>
        <end position="116"/>
    </location>
</feature>
<feature type="coiled-coil region" evidence="1">
    <location>
        <begin position="56"/>
        <end position="86"/>
    </location>
</feature>
<accession>A0A1F6BV70</accession>
<dbReference type="STRING" id="1798471.A3A21_01100"/>
<dbReference type="AlphaFoldDB" id="A0A1F6BV70"/>
<protein>
    <submittedName>
        <fullName evidence="3">Uncharacterized protein</fullName>
    </submittedName>
</protein>
<dbReference type="EMBL" id="MFKK01000018">
    <property type="protein sequence ID" value="OGG40810.1"/>
    <property type="molecule type" value="Genomic_DNA"/>
</dbReference>
<keyword evidence="2" id="KW-1133">Transmembrane helix</keyword>
<keyword evidence="1" id="KW-0175">Coiled coil</keyword>